<accession>A0ABY0BKI0</accession>
<protein>
    <submittedName>
        <fullName evidence="1">StbB</fullName>
    </submittedName>
</protein>
<name>A0ABY0BKI0_MORCA</name>
<dbReference type="RefSeq" id="WP_003669052.1">
    <property type="nucleotide sequence ID" value="NZ_CP010900.1"/>
</dbReference>
<dbReference type="InterPro" id="IPR027417">
    <property type="entry name" value="P-loop_NTPase"/>
</dbReference>
<organism evidence="1 2">
    <name type="scientific">Moraxella catarrhalis</name>
    <name type="common">Branhamella catarrhalis</name>
    <dbReference type="NCBI Taxonomy" id="480"/>
    <lineage>
        <taxon>Bacteria</taxon>
        <taxon>Pseudomonadati</taxon>
        <taxon>Pseudomonadota</taxon>
        <taxon>Gammaproteobacteria</taxon>
        <taxon>Moraxellales</taxon>
        <taxon>Moraxellaceae</taxon>
        <taxon>Moraxella</taxon>
    </lineage>
</organism>
<keyword evidence="2" id="KW-1185">Reference proteome</keyword>
<sequence>MNIAVLNFSPNVGKTTVAKNLLLPRLPLSYVAIESIHDNADVHKRDTIITTNDYPALAHRLLAEENLLVDIGSFQIEKLLHYLKMYVGSHEDFAYFILPMTSDIKSRLETQKTLQALQKLGVQSDNIRLIFNKSEASDTTALWPEFREAVYLADNFGIVRPTVGMVNNPIYSELRANHLTIGQILEGNE</sequence>
<dbReference type="EMBL" id="RYER01000016">
    <property type="protein sequence ID" value="RUO16627.1"/>
    <property type="molecule type" value="Genomic_DNA"/>
</dbReference>
<gene>
    <name evidence="1" type="ORF">EJK54_0416</name>
</gene>
<dbReference type="Proteomes" id="UP000268436">
    <property type="component" value="Unassembled WGS sequence"/>
</dbReference>
<comment type="caution">
    <text evidence="1">The sequence shown here is derived from an EMBL/GenBank/DDBJ whole genome shotgun (WGS) entry which is preliminary data.</text>
</comment>
<evidence type="ECO:0000313" key="1">
    <source>
        <dbReference type="EMBL" id="RUO16627.1"/>
    </source>
</evidence>
<evidence type="ECO:0000313" key="2">
    <source>
        <dbReference type="Proteomes" id="UP000268436"/>
    </source>
</evidence>
<proteinExistence type="predicted"/>
<reference evidence="1 2" key="1">
    <citation type="submission" date="2018-12" db="EMBL/GenBank/DDBJ databases">
        <title>Persistence of Moraxella catarrhalis in Chronic Obstructive Pulmonary Disease and Regulation of the Hag/MID Adhesin.</title>
        <authorList>
            <person name="Murphy T."/>
            <person name="Zhao X."/>
            <person name="Vyas G."/>
            <person name="Aluvathingal J."/>
            <person name="Nadendla S."/>
            <person name="Tallon L."/>
            <person name="Tettelin H."/>
        </authorList>
    </citation>
    <scope>NUCLEOTIDE SEQUENCE [LARGE SCALE GENOMIC DNA]</scope>
    <source>
        <strain evidence="1 2">173P27B1</strain>
    </source>
</reference>
<dbReference type="SUPFAM" id="SSF52540">
    <property type="entry name" value="P-loop containing nucleoside triphosphate hydrolases"/>
    <property type="match status" value="1"/>
</dbReference>